<feature type="domain" description="3-octaprenyl-4-hydroxybenzoate carboxy-lyase-like C-terminal" evidence="4">
    <location>
        <begin position="386"/>
        <end position="509"/>
    </location>
</feature>
<dbReference type="Pfam" id="PF01977">
    <property type="entry name" value="UbiD"/>
    <property type="match status" value="1"/>
</dbReference>
<dbReference type="EMBL" id="FOVR01000004">
    <property type="protein sequence ID" value="SFO23190.1"/>
    <property type="molecule type" value="Genomic_DNA"/>
</dbReference>
<dbReference type="AlphaFoldDB" id="A0A1I5FHI8"/>
<proteinExistence type="inferred from homology"/>
<dbReference type="Gene3D" id="1.20.5.570">
    <property type="entry name" value="Single helix bin"/>
    <property type="match status" value="1"/>
</dbReference>
<evidence type="ECO:0000256" key="1">
    <source>
        <dbReference type="ARBA" id="ARBA00010021"/>
    </source>
</evidence>
<evidence type="ECO:0000259" key="3">
    <source>
        <dbReference type="Pfam" id="PF20695"/>
    </source>
</evidence>
<dbReference type="Pfam" id="PF20696">
    <property type="entry name" value="UbiD_C"/>
    <property type="match status" value="1"/>
</dbReference>
<dbReference type="STRING" id="655353.SAMN04488056_10441"/>
<dbReference type="InterPro" id="IPR002830">
    <property type="entry name" value="UbiD"/>
</dbReference>
<protein>
    <submittedName>
        <fullName evidence="5">4-hydroxy-3-polyprenylbenzoate decarboxylase</fullName>
    </submittedName>
</protein>
<dbReference type="PANTHER" id="PTHR30108">
    <property type="entry name" value="3-OCTAPRENYL-4-HYDROXYBENZOATE CARBOXY-LYASE-RELATED"/>
    <property type="match status" value="1"/>
</dbReference>
<organism evidence="5 6">
    <name type="scientific">Cohaesibacter marisflavi</name>
    <dbReference type="NCBI Taxonomy" id="655353"/>
    <lineage>
        <taxon>Bacteria</taxon>
        <taxon>Pseudomonadati</taxon>
        <taxon>Pseudomonadota</taxon>
        <taxon>Alphaproteobacteria</taxon>
        <taxon>Hyphomicrobiales</taxon>
        <taxon>Cohaesibacteraceae</taxon>
    </lineage>
</organism>
<keyword evidence="6" id="KW-1185">Reference proteome</keyword>
<dbReference type="InterPro" id="IPR048304">
    <property type="entry name" value="UbiD_Rift_dom"/>
</dbReference>
<dbReference type="Pfam" id="PF20695">
    <property type="entry name" value="UbiD_N"/>
    <property type="match status" value="1"/>
</dbReference>
<reference evidence="5 6" key="1">
    <citation type="submission" date="2016-10" db="EMBL/GenBank/DDBJ databases">
        <authorList>
            <person name="de Groot N.N."/>
        </authorList>
    </citation>
    <scope>NUCLEOTIDE SEQUENCE [LARGE SCALE GENOMIC DNA]</scope>
    <source>
        <strain evidence="5 6">CGMCC 1.9157</strain>
    </source>
</reference>
<dbReference type="GO" id="GO:0006744">
    <property type="term" value="P:ubiquinone biosynthetic process"/>
    <property type="evidence" value="ECO:0007669"/>
    <property type="project" value="TreeGrafter"/>
</dbReference>
<feature type="domain" description="3-octaprenyl-4-hydroxybenzoate carboxy-lyase-like Rift-related" evidence="2">
    <location>
        <begin position="177"/>
        <end position="378"/>
    </location>
</feature>
<dbReference type="SUPFAM" id="SSF50475">
    <property type="entry name" value="FMN-binding split barrel"/>
    <property type="match status" value="1"/>
</dbReference>
<dbReference type="GO" id="GO:0005829">
    <property type="term" value="C:cytosol"/>
    <property type="evidence" value="ECO:0007669"/>
    <property type="project" value="TreeGrafter"/>
</dbReference>
<dbReference type="FunFam" id="3.40.1670.10:FF:000001">
    <property type="entry name" value="3-octaprenyl-4-hydroxybenzoate carboxy-lyase"/>
    <property type="match status" value="1"/>
</dbReference>
<feature type="domain" description="3-octaprenyl-4-hydroxybenzoate carboxy-lyase-like N-terminal" evidence="3">
    <location>
        <begin position="62"/>
        <end position="139"/>
    </location>
</feature>
<dbReference type="Gene3D" id="3.40.1670.10">
    <property type="entry name" value="UbiD C-terminal domain-like"/>
    <property type="match status" value="1"/>
</dbReference>
<dbReference type="InterPro" id="IPR049383">
    <property type="entry name" value="UbiD-like_N"/>
</dbReference>
<comment type="similarity">
    <text evidence="1">Belongs to the UbiD family.</text>
</comment>
<evidence type="ECO:0000259" key="2">
    <source>
        <dbReference type="Pfam" id="PF01977"/>
    </source>
</evidence>
<dbReference type="InterPro" id="IPR049381">
    <property type="entry name" value="UbiD-like_C"/>
</dbReference>
<sequence>MTLIPREDQLTSNYSLCRKEKSRHIIVSCAFKLADSQANDRGQHMHIHSRRLPVFTDLRDFIKFCEEQGELIRISEPVSMKLQATELQRRVMTKNGPALLIENPIKSDGTLSAMPALINLFGTVKRVAWSLGCNEEELIAFGEFLAYLRQPQPPERSEILPAIGPLLKAATSLRGKVQSRAQCQQVIHTGEDIDLDTLPIQTCWPEEPAPLITWPIVITKPAASDEIKSYNWGVYRIQQASKNTLIMRWLENRGGAAHFRQWKAQGQDMPIAIAIGSDPATIMGAVTPIPETLSEAQFSGLFRGKPTQLVKAKTQPLLVPANAEIVIEGTVSATETLPEGPYGDHTGYYNAVEQFPKVTVTGITHRKDPIYLSTYTGRAPDEPSVISEALNDVFMPLVRQAFPEVVDCWLPPETASYRVAVISIDKRYAGQARRVMMGMWSMLPQFNMTKLIIIVDSHINARSWEDVMWAVATKADPARDLLRVDNTPIDYLDFASPLEGLGGKLGIDATDKIGSETSREWGRELKMDPKTIHEVDDLVAKLKL</sequence>
<evidence type="ECO:0000259" key="4">
    <source>
        <dbReference type="Pfam" id="PF20696"/>
    </source>
</evidence>
<gene>
    <name evidence="5" type="ORF">SAMN04488056_10441</name>
</gene>
<name>A0A1I5FHI8_9HYPH</name>
<dbReference type="NCBIfam" id="TIGR00148">
    <property type="entry name" value="UbiD family decarboxylase"/>
    <property type="match status" value="1"/>
</dbReference>
<evidence type="ECO:0000313" key="6">
    <source>
        <dbReference type="Proteomes" id="UP000199236"/>
    </source>
</evidence>
<dbReference type="SUPFAM" id="SSF143968">
    <property type="entry name" value="UbiD C-terminal domain-like"/>
    <property type="match status" value="1"/>
</dbReference>
<accession>A0A1I5FHI8</accession>
<dbReference type="GO" id="GO:0008694">
    <property type="term" value="F:4-hydroxy-3-polyprenylbenzoate decarboxylase activity"/>
    <property type="evidence" value="ECO:0007669"/>
    <property type="project" value="TreeGrafter"/>
</dbReference>
<dbReference type="Proteomes" id="UP000199236">
    <property type="component" value="Unassembled WGS sequence"/>
</dbReference>
<evidence type="ECO:0000313" key="5">
    <source>
        <dbReference type="EMBL" id="SFO23190.1"/>
    </source>
</evidence>
<dbReference type="PANTHER" id="PTHR30108:SF17">
    <property type="entry name" value="FERULIC ACID DECARBOXYLASE 1"/>
    <property type="match status" value="1"/>
</dbReference>